<dbReference type="Proteomes" id="UP000182241">
    <property type="component" value="Unassembled WGS sequence"/>
</dbReference>
<dbReference type="SUPFAM" id="SSF56112">
    <property type="entry name" value="Protein kinase-like (PK-like)"/>
    <property type="match status" value="1"/>
</dbReference>
<evidence type="ECO:0000313" key="1">
    <source>
        <dbReference type="EMBL" id="SEC69377.1"/>
    </source>
</evidence>
<keyword evidence="2" id="KW-1185">Reference proteome</keyword>
<evidence type="ECO:0000313" key="2">
    <source>
        <dbReference type="Proteomes" id="UP000182241"/>
    </source>
</evidence>
<dbReference type="RefSeq" id="WP_074850587.1">
    <property type="nucleotide sequence ID" value="NZ_FNSA01000003.1"/>
</dbReference>
<dbReference type="Gene3D" id="1.10.510.10">
    <property type="entry name" value="Transferase(Phosphotransferase) domain 1"/>
    <property type="match status" value="1"/>
</dbReference>
<dbReference type="InterPro" id="IPR011009">
    <property type="entry name" value="Kinase-like_dom_sf"/>
</dbReference>
<sequence>MKERTTEQMLADVTNAKTSADLFGPFGGPARAAKRIFRVYATHLHPDRAAAAGFDPVATSAAFDRLTFLYQSWTKGVAARTPHAAPTSPDLIVVGRHSTYTAAGEPTAGTVSGVYRGAAANGDPVAIKIPRSATSSRFIEGERTALAAIAKVTADSENAWLAPYFPTLLDTATLSDGAGTERAVNVLGPLGAEDGFVDLATVAAQLGGLDGRDWAWIHRRLLRAIAGAHLAGVVHGAIVAENVLIQPEGHGVVLAGWSLSTTAGQPLPGRIASRTDAYPPDADEKASPALDVYMAHALMRSMLAPTERRQLAFARGCMQPAPTMRPDAAGLLGEYDELLEDLYGRRRFRRFPYTVSAA</sequence>
<organism evidence="1 2">
    <name type="scientific">Tsukamurella tyrosinosolvens</name>
    <dbReference type="NCBI Taxonomy" id="57704"/>
    <lineage>
        <taxon>Bacteria</taxon>
        <taxon>Bacillati</taxon>
        <taxon>Actinomycetota</taxon>
        <taxon>Actinomycetes</taxon>
        <taxon>Mycobacteriales</taxon>
        <taxon>Tsukamurellaceae</taxon>
        <taxon>Tsukamurella</taxon>
    </lineage>
</organism>
<evidence type="ECO:0008006" key="3">
    <source>
        <dbReference type="Google" id="ProtNLM"/>
    </source>
</evidence>
<protein>
    <recommendedName>
        <fullName evidence="3">Protein kinase domain-containing protein</fullName>
    </recommendedName>
</protein>
<dbReference type="EMBL" id="FNSA01000003">
    <property type="protein sequence ID" value="SEC69377.1"/>
    <property type="molecule type" value="Genomic_DNA"/>
</dbReference>
<proteinExistence type="predicted"/>
<reference evidence="2" key="1">
    <citation type="submission" date="2016-10" db="EMBL/GenBank/DDBJ databases">
        <authorList>
            <person name="Varghese N."/>
            <person name="Submissions S."/>
        </authorList>
    </citation>
    <scope>NUCLEOTIDE SEQUENCE [LARGE SCALE GENOMIC DNA]</scope>
    <source>
        <strain evidence="2">DSM 44234</strain>
    </source>
</reference>
<dbReference type="OrthoDB" id="4368010at2"/>
<gene>
    <name evidence="1" type="ORF">SAMN04489793_2939</name>
</gene>
<name>A0A1H4UL15_TSUTY</name>
<dbReference type="AlphaFoldDB" id="A0A1H4UL15"/>
<dbReference type="STRING" id="57704.SAMN04489793_2939"/>
<accession>A0A1H4UL15</accession>